<evidence type="ECO:0000256" key="4">
    <source>
        <dbReference type="ARBA" id="ARBA00022833"/>
    </source>
</evidence>
<dbReference type="Proteomes" id="UP001236404">
    <property type="component" value="Unassembled WGS sequence"/>
</dbReference>
<organism evidence="6 7">
    <name type="scientific">Curtobacterium caseinilyticum</name>
    <dbReference type="NCBI Taxonomy" id="3055137"/>
    <lineage>
        <taxon>Bacteria</taxon>
        <taxon>Bacillati</taxon>
        <taxon>Actinomycetota</taxon>
        <taxon>Actinomycetes</taxon>
        <taxon>Micrococcales</taxon>
        <taxon>Microbacteriaceae</taxon>
        <taxon>Curtobacterium</taxon>
    </lineage>
</organism>
<reference evidence="6 7" key="1">
    <citation type="submission" date="2023-06" db="EMBL/GenBank/DDBJ databases">
        <authorList>
            <person name="Feng G."/>
            <person name="Li J."/>
            <person name="Zhu H."/>
        </authorList>
    </citation>
    <scope>NUCLEOTIDE SEQUENCE [LARGE SCALE GENOMIC DNA]</scope>
    <source>
        <strain evidence="6 7">RHCKG28</strain>
    </source>
</reference>
<keyword evidence="7" id="KW-1185">Reference proteome</keyword>
<keyword evidence="4" id="KW-0862">Zinc</keyword>
<accession>A0ABT7TM98</accession>
<comment type="caution">
    <text evidence="6">The sequence shown here is derived from an EMBL/GenBank/DDBJ whole genome shotgun (WGS) entry which is preliminary data.</text>
</comment>
<comment type="cofactor">
    <cofactor evidence="1">
        <name>Zn(2+)</name>
        <dbReference type="ChEBI" id="CHEBI:29105"/>
    </cofactor>
</comment>
<keyword evidence="2" id="KW-0479">Metal-binding</keyword>
<dbReference type="SUPFAM" id="SSF102215">
    <property type="entry name" value="Creatininase"/>
    <property type="match status" value="1"/>
</dbReference>
<dbReference type="EMBL" id="JAUCMN010000002">
    <property type="protein sequence ID" value="MDM7890711.1"/>
    <property type="molecule type" value="Genomic_DNA"/>
</dbReference>
<evidence type="ECO:0000256" key="5">
    <source>
        <dbReference type="ARBA" id="ARBA00024029"/>
    </source>
</evidence>
<dbReference type="InterPro" id="IPR003785">
    <property type="entry name" value="Creatininase/forma_Hydrolase"/>
</dbReference>
<gene>
    <name evidence="6" type="ORF">QUG93_03345</name>
</gene>
<protein>
    <submittedName>
        <fullName evidence="6">Creatininase family protein</fullName>
    </submittedName>
</protein>
<sequence>MAGSGTAGPRTTGRSRLLAELSGPAVAAGLGPDSIVVQPTGAVEHHGPHLPLVTDFLLADRIGGAAVERAAAEGLDVWQLPTLAFTKSDEHSWAPGTVWLDESTMFDTAVQIGRAVALTGAGSLVFANGHGGNVALLQVALREIRKRYGLKTFLMPTLARMPGPDGEDADERGLGIHGGAAETSMILHLRPDLVDMSLAERWVPDHLAEFEKIRFNGGPVSFGWLSNDFGTPGVVGDASRATAAYGQALWDRSLDEAVASLHEIARFDPAVAKPAAGAAGASAAGASAAGASVAGAGALASDAVAVS</sequence>
<dbReference type="PANTHER" id="PTHR35005">
    <property type="entry name" value="3-DEHYDRO-SCYLLO-INOSOSE HYDROLASE"/>
    <property type="match status" value="1"/>
</dbReference>
<proteinExistence type="inferred from homology"/>
<dbReference type="InterPro" id="IPR024087">
    <property type="entry name" value="Creatininase-like_sf"/>
</dbReference>
<evidence type="ECO:0000256" key="3">
    <source>
        <dbReference type="ARBA" id="ARBA00022801"/>
    </source>
</evidence>
<name>A0ABT7TM98_9MICO</name>
<comment type="similarity">
    <text evidence="5">Belongs to the creatininase superfamily.</text>
</comment>
<evidence type="ECO:0000313" key="6">
    <source>
        <dbReference type="EMBL" id="MDM7890711.1"/>
    </source>
</evidence>
<keyword evidence="3" id="KW-0378">Hydrolase</keyword>
<dbReference type="RefSeq" id="WP_289472223.1">
    <property type="nucleotide sequence ID" value="NZ_JAUCMN010000002.1"/>
</dbReference>
<evidence type="ECO:0000313" key="7">
    <source>
        <dbReference type="Proteomes" id="UP001236404"/>
    </source>
</evidence>
<dbReference type="Pfam" id="PF02633">
    <property type="entry name" value="Creatininase"/>
    <property type="match status" value="1"/>
</dbReference>
<dbReference type="PANTHER" id="PTHR35005:SF1">
    <property type="entry name" value="2-AMINO-5-FORMYLAMINO-6-RIBOSYLAMINOPYRIMIDIN-4(3H)-ONE 5'-MONOPHOSPHATE DEFORMYLASE"/>
    <property type="match status" value="1"/>
</dbReference>
<evidence type="ECO:0000256" key="1">
    <source>
        <dbReference type="ARBA" id="ARBA00001947"/>
    </source>
</evidence>
<evidence type="ECO:0000256" key="2">
    <source>
        <dbReference type="ARBA" id="ARBA00022723"/>
    </source>
</evidence>
<dbReference type="Gene3D" id="3.40.50.10310">
    <property type="entry name" value="Creatininase"/>
    <property type="match status" value="1"/>
</dbReference>